<name>A0A915JUN1_ROMCU</name>
<evidence type="ECO:0000313" key="3">
    <source>
        <dbReference type="WBParaSite" id="nRc.2.0.1.t29774-RA"/>
    </source>
</evidence>
<dbReference type="WBParaSite" id="nRc.2.0.1.t29774-RA">
    <property type="protein sequence ID" value="nRc.2.0.1.t29774-RA"/>
    <property type="gene ID" value="nRc.2.0.1.g29774"/>
</dbReference>
<organism evidence="2 3">
    <name type="scientific">Romanomermis culicivorax</name>
    <name type="common">Nematode worm</name>
    <dbReference type="NCBI Taxonomy" id="13658"/>
    <lineage>
        <taxon>Eukaryota</taxon>
        <taxon>Metazoa</taxon>
        <taxon>Ecdysozoa</taxon>
        <taxon>Nematoda</taxon>
        <taxon>Enoplea</taxon>
        <taxon>Dorylaimia</taxon>
        <taxon>Mermithida</taxon>
        <taxon>Mermithoidea</taxon>
        <taxon>Mermithidae</taxon>
        <taxon>Romanomermis</taxon>
    </lineage>
</organism>
<sequence>MGDGPAHSPYCATYGSANGPSSEEPDAINDAIKAPPKGWRSPLRGTFTDVILSWTLHPQQFQLPGPTSQQRGS</sequence>
<dbReference type="AlphaFoldDB" id="A0A915JUN1"/>
<proteinExistence type="predicted"/>
<keyword evidence="2" id="KW-1185">Reference proteome</keyword>
<protein>
    <submittedName>
        <fullName evidence="3">Uncharacterized protein</fullName>
    </submittedName>
</protein>
<feature type="region of interest" description="Disordered" evidence="1">
    <location>
        <begin position="1"/>
        <end position="40"/>
    </location>
</feature>
<evidence type="ECO:0000256" key="1">
    <source>
        <dbReference type="SAM" id="MobiDB-lite"/>
    </source>
</evidence>
<evidence type="ECO:0000313" key="2">
    <source>
        <dbReference type="Proteomes" id="UP000887565"/>
    </source>
</evidence>
<accession>A0A915JUN1</accession>
<reference evidence="3" key="1">
    <citation type="submission" date="2022-11" db="UniProtKB">
        <authorList>
            <consortium name="WormBaseParasite"/>
        </authorList>
    </citation>
    <scope>IDENTIFICATION</scope>
</reference>
<dbReference type="Proteomes" id="UP000887565">
    <property type="component" value="Unplaced"/>
</dbReference>